<keyword evidence="7" id="KW-0808">Transferase</keyword>
<dbReference type="Proteomes" id="UP000523105">
    <property type="component" value="Unassembled WGS sequence"/>
</dbReference>
<name>A0A7K4MQU5_9ARCH</name>
<keyword evidence="11" id="KW-0418">Kinase</keyword>
<gene>
    <name evidence="17" type="ORF">HX837_07230</name>
</gene>
<accession>A0A7K4MQU5</accession>
<dbReference type="PANTHER" id="PTHR48053:SF126">
    <property type="entry name" value="MDIS1-INTERACTING RECEPTOR LIKE KINASE 2-LIKE ISOFORM X1"/>
    <property type="match status" value="1"/>
</dbReference>
<evidence type="ECO:0000256" key="8">
    <source>
        <dbReference type="ARBA" id="ARBA00022729"/>
    </source>
</evidence>
<evidence type="ECO:0000256" key="14">
    <source>
        <dbReference type="ARBA" id="ARBA00047899"/>
    </source>
</evidence>
<dbReference type="InterPro" id="IPR032675">
    <property type="entry name" value="LRR_dom_sf"/>
</dbReference>
<dbReference type="SMART" id="SM00365">
    <property type="entry name" value="LRR_SD22"/>
    <property type="match status" value="5"/>
</dbReference>
<keyword evidence="8" id="KW-0732">Signal</keyword>
<keyword evidence="9" id="KW-0677">Repeat</keyword>
<organism evidence="17 18">
    <name type="scientific">Marine Group I thaumarchaeote</name>
    <dbReference type="NCBI Taxonomy" id="2511932"/>
    <lineage>
        <taxon>Archaea</taxon>
        <taxon>Nitrososphaerota</taxon>
        <taxon>Marine Group I</taxon>
    </lineage>
</organism>
<dbReference type="Pfam" id="PF23598">
    <property type="entry name" value="LRR_14"/>
    <property type="match status" value="1"/>
</dbReference>
<dbReference type="SMART" id="SM00369">
    <property type="entry name" value="LRR_TYP"/>
    <property type="match status" value="10"/>
</dbReference>
<dbReference type="GO" id="GO:0005524">
    <property type="term" value="F:ATP binding"/>
    <property type="evidence" value="ECO:0007669"/>
    <property type="project" value="UniProtKB-KW"/>
</dbReference>
<evidence type="ECO:0000256" key="12">
    <source>
        <dbReference type="ARBA" id="ARBA00022840"/>
    </source>
</evidence>
<dbReference type="AlphaFoldDB" id="A0A7K4MQU5"/>
<dbReference type="InterPro" id="IPR001611">
    <property type="entry name" value="Leu-rich_rpt"/>
</dbReference>
<evidence type="ECO:0000256" key="11">
    <source>
        <dbReference type="ARBA" id="ARBA00022777"/>
    </source>
</evidence>
<dbReference type="FunFam" id="3.80.10.10:FF:000383">
    <property type="entry name" value="Leucine-rich repeat receptor protein kinase EMS1"/>
    <property type="match status" value="1"/>
</dbReference>
<dbReference type="InterPro" id="IPR055414">
    <property type="entry name" value="LRR_R13L4/SHOC2-like"/>
</dbReference>
<proteinExistence type="predicted"/>
<sequence>MKYILSAIILLFSCTTLPENIAGCTDSNACNFNHEANEDDGSCSNNIDCMGLCGGAAYVDPCGYCDADTENDCFAECSEILSQLSIDDVIYECDQTETVNGYFCNDLKVIQNIINNNPGSINILMDENKNKIISALEYGDQLWIDGRLVSLDLTYDETVVTPDYCNFKLDTLPANIGELDALKTLNLKNNKISALPEEISGLDNLEKLILESNRLKSFPESIGTLKNLEILYAHHNQITSLPDSFTELENLEVLWLHDNNLTTLPNNIGSLSNLETLWLDNNQLTSIPASIGQLQALKYLRLDYNLLDTLPDEICNLGIDEDGGLTINLTITNNLTCPVYPACVDKILGYQDCEQCESGYLIGDGSAGENGMDSECLNYGDWQVLQDIINTNDVYAGLKPIDIIHYSSWIRSGEDNRLFELRLDSEALNGQIPLSIGNLDSLKILRMEGNQLTGSIPETIGYLTVLQEIKLNTNNLTGNIPTTIGRLKNLELLWLNNNNLSGAIPDSIGNLVKLEKLRLEYNELTDSIPESIGNLSKMKQLYLRNNKLSGTIPSIIGNLSNLQRLKLQENYLTGQIPENICTIEIKWIYLNQNQLCPPYPYCLDDEDIGVQNTSLCTE</sequence>
<evidence type="ECO:0000256" key="13">
    <source>
        <dbReference type="ARBA" id="ARBA00023180"/>
    </source>
</evidence>
<evidence type="ECO:0000256" key="6">
    <source>
        <dbReference type="ARBA" id="ARBA00022614"/>
    </source>
</evidence>
<evidence type="ECO:0000256" key="9">
    <source>
        <dbReference type="ARBA" id="ARBA00022737"/>
    </source>
</evidence>
<dbReference type="EC" id="2.7.11.1" evidence="3"/>
<dbReference type="GO" id="GO:0004674">
    <property type="term" value="F:protein serine/threonine kinase activity"/>
    <property type="evidence" value="ECO:0007669"/>
    <property type="project" value="UniProtKB-KW"/>
</dbReference>
<evidence type="ECO:0000256" key="3">
    <source>
        <dbReference type="ARBA" id="ARBA00012513"/>
    </source>
</evidence>
<evidence type="ECO:0000313" key="18">
    <source>
        <dbReference type="Proteomes" id="UP000523105"/>
    </source>
</evidence>
<evidence type="ECO:0000256" key="2">
    <source>
        <dbReference type="ARBA" id="ARBA00004236"/>
    </source>
</evidence>
<dbReference type="EMBL" id="JACASV010000082">
    <property type="protein sequence ID" value="NWJ43972.1"/>
    <property type="molecule type" value="Genomic_DNA"/>
</dbReference>
<comment type="catalytic activity">
    <reaction evidence="15">
        <text>L-seryl-[protein] + ATP = O-phospho-L-seryl-[protein] + ADP + H(+)</text>
        <dbReference type="Rhea" id="RHEA:17989"/>
        <dbReference type="Rhea" id="RHEA-COMP:9863"/>
        <dbReference type="Rhea" id="RHEA-COMP:11604"/>
        <dbReference type="ChEBI" id="CHEBI:15378"/>
        <dbReference type="ChEBI" id="CHEBI:29999"/>
        <dbReference type="ChEBI" id="CHEBI:30616"/>
        <dbReference type="ChEBI" id="CHEBI:83421"/>
        <dbReference type="ChEBI" id="CHEBI:456216"/>
        <dbReference type="EC" id="2.7.11.1"/>
    </reaction>
</comment>
<dbReference type="InterPro" id="IPR003591">
    <property type="entry name" value="Leu-rich_rpt_typical-subtyp"/>
</dbReference>
<dbReference type="PANTHER" id="PTHR48053">
    <property type="entry name" value="LEUCINE RICH REPEAT FAMILY PROTEIN, EXPRESSED"/>
    <property type="match status" value="1"/>
</dbReference>
<comment type="subcellular location">
    <subcellularLocation>
        <location evidence="2">Cell membrane</location>
    </subcellularLocation>
    <subcellularLocation>
        <location evidence="1">Membrane</location>
        <topology evidence="1">Single-pass membrane protein</topology>
    </subcellularLocation>
</comment>
<keyword evidence="6" id="KW-0433">Leucine-rich repeat</keyword>
<dbReference type="InterPro" id="IPR051716">
    <property type="entry name" value="Plant_RL_S/T_kinase"/>
</dbReference>
<keyword evidence="4" id="KW-0472">Membrane</keyword>
<dbReference type="Pfam" id="PF13855">
    <property type="entry name" value="LRR_8"/>
    <property type="match status" value="1"/>
</dbReference>
<evidence type="ECO:0000256" key="7">
    <source>
        <dbReference type="ARBA" id="ARBA00022679"/>
    </source>
</evidence>
<evidence type="ECO:0000256" key="10">
    <source>
        <dbReference type="ARBA" id="ARBA00022741"/>
    </source>
</evidence>
<evidence type="ECO:0000256" key="15">
    <source>
        <dbReference type="ARBA" id="ARBA00048679"/>
    </source>
</evidence>
<evidence type="ECO:0000259" key="16">
    <source>
        <dbReference type="Pfam" id="PF23598"/>
    </source>
</evidence>
<protein>
    <recommendedName>
        <fullName evidence="3">non-specific serine/threonine protein kinase</fullName>
        <ecNumber evidence="3">2.7.11.1</ecNumber>
    </recommendedName>
</protein>
<comment type="caution">
    <text evidence="17">The sequence shown here is derived from an EMBL/GenBank/DDBJ whole genome shotgun (WGS) entry which is preliminary data.</text>
</comment>
<evidence type="ECO:0000256" key="5">
    <source>
        <dbReference type="ARBA" id="ARBA00022527"/>
    </source>
</evidence>
<keyword evidence="10" id="KW-0547">Nucleotide-binding</keyword>
<evidence type="ECO:0000313" key="17">
    <source>
        <dbReference type="EMBL" id="NWJ43972.1"/>
    </source>
</evidence>
<dbReference type="SMART" id="SM00364">
    <property type="entry name" value="LRR_BAC"/>
    <property type="match status" value="8"/>
</dbReference>
<keyword evidence="12" id="KW-0067">ATP-binding</keyword>
<dbReference type="InterPro" id="IPR025875">
    <property type="entry name" value="Leu-rich_rpt_4"/>
</dbReference>
<dbReference type="Gene3D" id="3.80.10.10">
    <property type="entry name" value="Ribonuclease Inhibitor"/>
    <property type="match status" value="2"/>
</dbReference>
<keyword evidence="13" id="KW-0325">Glycoprotein</keyword>
<reference evidence="17 18" key="1">
    <citation type="journal article" date="2019" name="Environ. Microbiol.">
        <title>Genomics insights into ecotype formation of ammonia-oxidizing archaea in the deep ocean.</title>
        <authorList>
            <person name="Wang Y."/>
            <person name="Huang J.M."/>
            <person name="Cui G.J."/>
            <person name="Nunoura T."/>
            <person name="Takaki Y."/>
            <person name="Li W.L."/>
            <person name="Li J."/>
            <person name="Gao Z.M."/>
            <person name="Takai K."/>
            <person name="Zhang A.Q."/>
            <person name="Stepanauskas R."/>
        </authorList>
    </citation>
    <scope>NUCLEOTIDE SEQUENCE [LARGE SCALE GENOMIC DNA]</scope>
    <source>
        <strain evidence="17 18">L15b</strain>
    </source>
</reference>
<evidence type="ECO:0000256" key="1">
    <source>
        <dbReference type="ARBA" id="ARBA00004167"/>
    </source>
</evidence>
<keyword evidence="5" id="KW-0723">Serine/threonine-protein kinase</keyword>
<evidence type="ECO:0000256" key="4">
    <source>
        <dbReference type="ARBA" id="ARBA00022475"/>
    </source>
</evidence>
<comment type="catalytic activity">
    <reaction evidence="14">
        <text>L-threonyl-[protein] + ATP = O-phospho-L-threonyl-[protein] + ADP + H(+)</text>
        <dbReference type="Rhea" id="RHEA:46608"/>
        <dbReference type="Rhea" id="RHEA-COMP:11060"/>
        <dbReference type="Rhea" id="RHEA-COMP:11605"/>
        <dbReference type="ChEBI" id="CHEBI:15378"/>
        <dbReference type="ChEBI" id="CHEBI:30013"/>
        <dbReference type="ChEBI" id="CHEBI:30616"/>
        <dbReference type="ChEBI" id="CHEBI:61977"/>
        <dbReference type="ChEBI" id="CHEBI:456216"/>
        <dbReference type="EC" id="2.7.11.1"/>
    </reaction>
</comment>
<dbReference type="GO" id="GO:0005886">
    <property type="term" value="C:plasma membrane"/>
    <property type="evidence" value="ECO:0007669"/>
    <property type="project" value="UniProtKB-SubCell"/>
</dbReference>
<feature type="domain" description="Disease resistance R13L4/SHOC-2-like LRR" evidence="16">
    <location>
        <begin position="165"/>
        <end position="257"/>
    </location>
</feature>
<dbReference type="Pfam" id="PF00560">
    <property type="entry name" value="LRR_1"/>
    <property type="match status" value="3"/>
</dbReference>
<dbReference type="PROSITE" id="PS51450">
    <property type="entry name" value="LRR"/>
    <property type="match status" value="5"/>
</dbReference>
<dbReference type="FunFam" id="3.80.10.10:FF:000041">
    <property type="entry name" value="LRR receptor-like serine/threonine-protein kinase ERECTA"/>
    <property type="match status" value="1"/>
</dbReference>
<dbReference type="Pfam" id="PF12799">
    <property type="entry name" value="LRR_4"/>
    <property type="match status" value="1"/>
</dbReference>
<dbReference type="SUPFAM" id="SSF52058">
    <property type="entry name" value="L domain-like"/>
    <property type="match status" value="2"/>
</dbReference>
<keyword evidence="4" id="KW-1003">Cell membrane</keyword>